<organism evidence="6 7">
    <name type="scientific">Paractinoplanes atraurantiacus</name>
    <dbReference type="NCBI Taxonomy" id="1036182"/>
    <lineage>
        <taxon>Bacteria</taxon>
        <taxon>Bacillati</taxon>
        <taxon>Actinomycetota</taxon>
        <taxon>Actinomycetes</taxon>
        <taxon>Micromonosporales</taxon>
        <taxon>Micromonosporaceae</taxon>
        <taxon>Paractinoplanes</taxon>
    </lineage>
</organism>
<dbReference type="PANTHER" id="PTHR24567">
    <property type="entry name" value="CRP FAMILY TRANSCRIPTIONAL REGULATORY PROTEIN"/>
    <property type="match status" value="1"/>
</dbReference>
<evidence type="ECO:0000256" key="1">
    <source>
        <dbReference type="ARBA" id="ARBA00023015"/>
    </source>
</evidence>
<feature type="domain" description="Cyclic nucleotide-binding" evidence="4">
    <location>
        <begin position="5"/>
        <end position="108"/>
    </location>
</feature>
<dbReference type="EMBL" id="OBDY01000016">
    <property type="protein sequence ID" value="SNY55398.1"/>
    <property type="molecule type" value="Genomic_DNA"/>
</dbReference>
<gene>
    <name evidence="6" type="ORF">SAMN05421748_116131</name>
</gene>
<dbReference type="Gene3D" id="1.10.10.10">
    <property type="entry name" value="Winged helix-like DNA-binding domain superfamily/Winged helix DNA-binding domain"/>
    <property type="match status" value="1"/>
</dbReference>
<dbReference type="InterPro" id="IPR000595">
    <property type="entry name" value="cNMP-bd_dom"/>
</dbReference>
<dbReference type="InterPro" id="IPR014710">
    <property type="entry name" value="RmlC-like_jellyroll"/>
</dbReference>
<keyword evidence="7" id="KW-1185">Reference proteome</keyword>
<dbReference type="CDD" id="cd00038">
    <property type="entry name" value="CAP_ED"/>
    <property type="match status" value="1"/>
</dbReference>
<keyword evidence="6" id="KW-0808">Transferase</keyword>
<protein>
    <submittedName>
        <fullName evidence="6">cAMP-binding domain of CRP or a regulatory subunit of cAMP-dependent protein kinases</fullName>
    </submittedName>
</protein>
<sequence length="228" mass="25054">MPGTFLAHLSPDERAGLLAAGARRRHRAGTTLLHHGDPSRHVLVIETGWVKITMTGRHGWEALLAVRGPGDVIGELSAVDAEPRMATVTSLTELTVVVLPAESFERHLRDHWPVARALIRHLGAHLRESDRRRAQHGQSNGDARLAAMLHELLTRHGVPAADGVLIDLPLSQKELASAVGVSREVAARTMRLLRERQIVTTHRRRIVVRRPDLLASLARSVSMSAEGR</sequence>
<keyword evidence="2" id="KW-0238">DNA-binding</keyword>
<keyword evidence="3" id="KW-0804">Transcription</keyword>
<dbReference type="InterPro" id="IPR036388">
    <property type="entry name" value="WH-like_DNA-bd_sf"/>
</dbReference>
<evidence type="ECO:0000313" key="6">
    <source>
        <dbReference type="EMBL" id="SNY55398.1"/>
    </source>
</evidence>
<dbReference type="Gene3D" id="2.60.120.10">
    <property type="entry name" value="Jelly Rolls"/>
    <property type="match status" value="1"/>
</dbReference>
<dbReference type="SMART" id="SM00419">
    <property type="entry name" value="HTH_CRP"/>
    <property type="match status" value="1"/>
</dbReference>
<dbReference type="InterPro" id="IPR050397">
    <property type="entry name" value="Env_Response_Regulators"/>
</dbReference>
<dbReference type="Pfam" id="PF00027">
    <property type="entry name" value="cNMP_binding"/>
    <property type="match status" value="1"/>
</dbReference>
<name>A0A285J5B2_9ACTN</name>
<dbReference type="SMART" id="SM00100">
    <property type="entry name" value="cNMP"/>
    <property type="match status" value="1"/>
</dbReference>
<dbReference type="RefSeq" id="WP_245923487.1">
    <property type="nucleotide sequence ID" value="NZ_OBDY01000016.1"/>
</dbReference>
<accession>A0A285J5B2</accession>
<dbReference type="GO" id="GO:0016301">
    <property type="term" value="F:kinase activity"/>
    <property type="evidence" value="ECO:0007669"/>
    <property type="project" value="UniProtKB-KW"/>
</dbReference>
<evidence type="ECO:0000256" key="3">
    <source>
        <dbReference type="ARBA" id="ARBA00023163"/>
    </source>
</evidence>
<dbReference type="GO" id="GO:0003700">
    <property type="term" value="F:DNA-binding transcription factor activity"/>
    <property type="evidence" value="ECO:0007669"/>
    <property type="project" value="TreeGrafter"/>
</dbReference>
<dbReference type="PANTHER" id="PTHR24567:SF74">
    <property type="entry name" value="HTH-TYPE TRANSCRIPTIONAL REGULATOR ARCR"/>
    <property type="match status" value="1"/>
</dbReference>
<keyword evidence="1" id="KW-0805">Transcription regulation</keyword>
<dbReference type="PROSITE" id="PS50042">
    <property type="entry name" value="CNMP_BINDING_3"/>
    <property type="match status" value="1"/>
</dbReference>
<dbReference type="SUPFAM" id="SSF51206">
    <property type="entry name" value="cAMP-binding domain-like"/>
    <property type="match status" value="1"/>
</dbReference>
<dbReference type="GO" id="GO:0003677">
    <property type="term" value="F:DNA binding"/>
    <property type="evidence" value="ECO:0007669"/>
    <property type="project" value="UniProtKB-KW"/>
</dbReference>
<dbReference type="InterPro" id="IPR012318">
    <property type="entry name" value="HTH_CRP"/>
</dbReference>
<reference evidence="7" key="1">
    <citation type="submission" date="2017-09" db="EMBL/GenBank/DDBJ databases">
        <authorList>
            <person name="Varghese N."/>
            <person name="Submissions S."/>
        </authorList>
    </citation>
    <scope>NUCLEOTIDE SEQUENCE [LARGE SCALE GENOMIC DNA]</scope>
    <source>
        <strain evidence="7">CGMCC 4.6857</strain>
    </source>
</reference>
<dbReference type="SUPFAM" id="SSF46785">
    <property type="entry name" value="Winged helix' DNA-binding domain"/>
    <property type="match status" value="1"/>
</dbReference>
<dbReference type="InterPro" id="IPR018490">
    <property type="entry name" value="cNMP-bd_dom_sf"/>
</dbReference>
<dbReference type="PROSITE" id="PS51063">
    <property type="entry name" value="HTH_CRP_2"/>
    <property type="match status" value="1"/>
</dbReference>
<keyword evidence="6" id="KW-0418">Kinase</keyword>
<feature type="domain" description="HTH crp-type" evidence="5">
    <location>
        <begin position="139"/>
        <end position="212"/>
    </location>
</feature>
<dbReference type="AlphaFoldDB" id="A0A285J5B2"/>
<proteinExistence type="predicted"/>
<evidence type="ECO:0000313" key="7">
    <source>
        <dbReference type="Proteomes" id="UP000219612"/>
    </source>
</evidence>
<dbReference type="Pfam" id="PF13545">
    <property type="entry name" value="HTH_Crp_2"/>
    <property type="match status" value="1"/>
</dbReference>
<dbReference type="Proteomes" id="UP000219612">
    <property type="component" value="Unassembled WGS sequence"/>
</dbReference>
<evidence type="ECO:0000259" key="4">
    <source>
        <dbReference type="PROSITE" id="PS50042"/>
    </source>
</evidence>
<evidence type="ECO:0000259" key="5">
    <source>
        <dbReference type="PROSITE" id="PS51063"/>
    </source>
</evidence>
<dbReference type="GO" id="GO:0005829">
    <property type="term" value="C:cytosol"/>
    <property type="evidence" value="ECO:0007669"/>
    <property type="project" value="TreeGrafter"/>
</dbReference>
<evidence type="ECO:0000256" key="2">
    <source>
        <dbReference type="ARBA" id="ARBA00023125"/>
    </source>
</evidence>
<dbReference type="InterPro" id="IPR036390">
    <property type="entry name" value="WH_DNA-bd_sf"/>
</dbReference>